<evidence type="ECO:0000256" key="5">
    <source>
        <dbReference type="ARBA" id="ARBA00023136"/>
    </source>
</evidence>
<reference evidence="8 9" key="1">
    <citation type="submission" date="2018-03" db="EMBL/GenBank/DDBJ databases">
        <title>Genomic Encyclopedia of Archaeal and Bacterial Type Strains, Phase II (KMG-II): from individual species to whole genera.</title>
        <authorList>
            <person name="Goeker M."/>
        </authorList>
    </citation>
    <scope>NUCLEOTIDE SEQUENCE [LARGE SCALE GENOMIC DNA]</scope>
    <source>
        <strain evidence="8 9">DSM 27267</strain>
    </source>
</reference>
<evidence type="ECO:0000313" key="7">
    <source>
        <dbReference type="EMBL" id="GET21734.1"/>
    </source>
</evidence>
<dbReference type="AlphaFoldDB" id="A0A2P8CEH7"/>
<feature type="transmembrane region" description="Helical" evidence="6">
    <location>
        <begin position="14"/>
        <end position="39"/>
    </location>
</feature>
<evidence type="ECO:0000313" key="8">
    <source>
        <dbReference type="EMBL" id="PSK83385.1"/>
    </source>
</evidence>
<evidence type="ECO:0000256" key="1">
    <source>
        <dbReference type="ARBA" id="ARBA00004236"/>
    </source>
</evidence>
<keyword evidence="4 6" id="KW-1133">Transmembrane helix</keyword>
<dbReference type="GO" id="GO:0005886">
    <property type="term" value="C:plasma membrane"/>
    <property type="evidence" value="ECO:0007669"/>
    <property type="project" value="UniProtKB-SubCell"/>
</dbReference>
<dbReference type="GO" id="GO:0015081">
    <property type="term" value="F:sodium ion transmembrane transporter activity"/>
    <property type="evidence" value="ECO:0007669"/>
    <property type="project" value="InterPro"/>
</dbReference>
<evidence type="ECO:0000313" key="9">
    <source>
        <dbReference type="Proteomes" id="UP000240621"/>
    </source>
</evidence>
<keyword evidence="10" id="KW-1185">Reference proteome</keyword>
<evidence type="ECO:0000313" key="10">
    <source>
        <dbReference type="Proteomes" id="UP000396862"/>
    </source>
</evidence>
<sequence>MNIASILLTDVQGLGLTIALVGFGIVITALSVLVLVFLYAPKLMKLRRPCRRKKEDCGDGEEEEVQLEGNVNAAIALAIHLYLNEAHDEESNVVTIKRVRRRYSPWSSKIYGVYDRWAR</sequence>
<proteinExistence type="predicted"/>
<protein>
    <submittedName>
        <fullName evidence="8">Oxaloacetate decarboxylase gamma subunit</fullName>
    </submittedName>
</protein>
<organism evidence="8 9">
    <name type="scientific">Prolixibacter denitrificans</name>
    <dbReference type="NCBI Taxonomy" id="1541063"/>
    <lineage>
        <taxon>Bacteria</taxon>
        <taxon>Pseudomonadati</taxon>
        <taxon>Bacteroidota</taxon>
        <taxon>Bacteroidia</taxon>
        <taxon>Marinilabiliales</taxon>
        <taxon>Prolixibacteraceae</taxon>
        <taxon>Prolixibacter</taxon>
    </lineage>
</organism>
<accession>A0A2P8CEH7</accession>
<dbReference type="Pfam" id="PF04277">
    <property type="entry name" value="OAD_gamma"/>
    <property type="match status" value="1"/>
</dbReference>
<gene>
    <name evidence="8" type="ORF">CLV93_104316</name>
    <name evidence="7" type="ORF">JCM18694_19800</name>
</gene>
<evidence type="ECO:0000256" key="4">
    <source>
        <dbReference type="ARBA" id="ARBA00022989"/>
    </source>
</evidence>
<comment type="caution">
    <text evidence="8">The sequence shown here is derived from an EMBL/GenBank/DDBJ whole genome shotgun (WGS) entry which is preliminary data.</text>
</comment>
<dbReference type="GO" id="GO:0036376">
    <property type="term" value="P:sodium ion export across plasma membrane"/>
    <property type="evidence" value="ECO:0007669"/>
    <property type="project" value="InterPro"/>
</dbReference>
<name>A0A2P8CEH7_9BACT</name>
<evidence type="ECO:0000256" key="3">
    <source>
        <dbReference type="ARBA" id="ARBA00022692"/>
    </source>
</evidence>
<dbReference type="OrthoDB" id="1446022at2"/>
<evidence type="ECO:0000256" key="6">
    <source>
        <dbReference type="SAM" id="Phobius"/>
    </source>
</evidence>
<dbReference type="EMBL" id="PYGC01000004">
    <property type="protein sequence ID" value="PSK83385.1"/>
    <property type="molecule type" value="Genomic_DNA"/>
</dbReference>
<comment type="subcellular location">
    <subcellularLocation>
        <location evidence="1">Cell membrane</location>
    </subcellularLocation>
</comment>
<reference evidence="7 10" key="2">
    <citation type="submission" date="2019-10" db="EMBL/GenBank/DDBJ databases">
        <title>Prolixibacter strains distinguished by the presence of nitrate reductase genes were adept at nitrate-dependent anaerobic corrosion of metallic iron and carbon steel.</title>
        <authorList>
            <person name="Iino T."/>
            <person name="Shono N."/>
            <person name="Ito K."/>
            <person name="Nakamura R."/>
            <person name="Sueoka K."/>
            <person name="Harayama S."/>
            <person name="Ohkuma M."/>
        </authorList>
    </citation>
    <scope>NUCLEOTIDE SEQUENCE [LARGE SCALE GENOMIC DNA]</scope>
    <source>
        <strain evidence="7 10">MIC1-1</strain>
    </source>
</reference>
<dbReference type="InterPro" id="IPR005899">
    <property type="entry name" value="Na_pump_deCOase"/>
</dbReference>
<evidence type="ECO:0000256" key="2">
    <source>
        <dbReference type="ARBA" id="ARBA00022475"/>
    </source>
</evidence>
<keyword evidence="5 6" id="KW-0472">Membrane</keyword>
<dbReference type="RefSeq" id="WP_106542170.1">
    <property type="nucleotide sequence ID" value="NZ_BLAU01000001.1"/>
</dbReference>
<keyword evidence="3 6" id="KW-0812">Transmembrane</keyword>
<dbReference type="Proteomes" id="UP000396862">
    <property type="component" value="Unassembled WGS sequence"/>
</dbReference>
<keyword evidence="2" id="KW-1003">Cell membrane</keyword>
<dbReference type="EMBL" id="BLAU01000001">
    <property type="protein sequence ID" value="GET21734.1"/>
    <property type="molecule type" value="Genomic_DNA"/>
</dbReference>
<dbReference type="Proteomes" id="UP000240621">
    <property type="component" value="Unassembled WGS sequence"/>
</dbReference>